<dbReference type="Pfam" id="PF01078">
    <property type="entry name" value="Mg_chelatase"/>
    <property type="match status" value="1"/>
</dbReference>
<comment type="similarity">
    <text evidence="1">Belongs to the Mg-chelatase subunits D/I family. ComM subfamily.</text>
</comment>
<dbReference type="PANTHER" id="PTHR32039">
    <property type="entry name" value="MAGNESIUM-CHELATASE SUBUNIT CHLI"/>
    <property type="match status" value="1"/>
</dbReference>
<dbReference type="PANTHER" id="PTHR32039:SF7">
    <property type="entry name" value="COMPETENCE PROTEIN COMM"/>
    <property type="match status" value="1"/>
</dbReference>
<gene>
    <name evidence="3" type="ORF">COV29_02790</name>
</gene>
<dbReference type="AlphaFoldDB" id="A0A2J0Q7W5"/>
<dbReference type="Proteomes" id="UP000228496">
    <property type="component" value="Unassembled WGS sequence"/>
</dbReference>
<evidence type="ECO:0000313" key="3">
    <source>
        <dbReference type="EMBL" id="PJE51176.1"/>
    </source>
</evidence>
<dbReference type="InterPro" id="IPR027417">
    <property type="entry name" value="P-loop_NTPase"/>
</dbReference>
<dbReference type="InterPro" id="IPR003593">
    <property type="entry name" value="AAA+_ATPase"/>
</dbReference>
<dbReference type="InterPro" id="IPR000523">
    <property type="entry name" value="Mg_chelatse_chII-like_cat_dom"/>
</dbReference>
<name>A0A2J0Q7W5_9BACT</name>
<dbReference type="Pfam" id="PF13335">
    <property type="entry name" value="Mg_chelatase_C"/>
    <property type="match status" value="1"/>
</dbReference>
<dbReference type="Gene3D" id="3.30.230.10">
    <property type="match status" value="1"/>
</dbReference>
<comment type="caution">
    <text evidence="3">The sequence shown here is derived from an EMBL/GenBank/DDBJ whole genome shotgun (WGS) entry which is preliminary data.</text>
</comment>
<dbReference type="GO" id="GO:0005524">
    <property type="term" value="F:ATP binding"/>
    <property type="evidence" value="ECO:0007669"/>
    <property type="project" value="InterPro"/>
</dbReference>
<evidence type="ECO:0000259" key="2">
    <source>
        <dbReference type="SMART" id="SM00382"/>
    </source>
</evidence>
<dbReference type="InterPro" id="IPR014721">
    <property type="entry name" value="Ribsml_uS5_D2-typ_fold_subgr"/>
</dbReference>
<evidence type="ECO:0000313" key="4">
    <source>
        <dbReference type="Proteomes" id="UP000228496"/>
    </source>
</evidence>
<proteinExistence type="inferred from homology"/>
<feature type="domain" description="AAA+ ATPase" evidence="2">
    <location>
        <begin position="229"/>
        <end position="412"/>
    </location>
</feature>
<dbReference type="InterPro" id="IPR004482">
    <property type="entry name" value="Mg_chelat-rel"/>
</dbReference>
<accession>A0A2J0Q7W5</accession>
<dbReference type="Pfam" id="PF13541">
    <property type="entry name" value="ChlI"/>
    <property type="match status" value="1"/>
</dbReference>
<dbReference type="SUPFAM" id="SSF52540">
    <property type="entry name" value="P-loop containing nucleoside triphosphate hydrolases"/>
    <property type="match status" value="1"/>
</dbReference>
<dbReference type="SUPFAM" id="SSF54211">
    <property type="entry name" value="Ribosomal protein S5 domain 2-like"/>
    <property type="match status" value="1"/>
</dbReference>
<sequence>MNNSKKTKPKPTSVRIFSAAVVGLNAFPVEVEADASPGLHSFNIVGLTDKAVDESKDRIGSAIKNSGFTPPIKKNRRIVINLAPADIKKGGSLYDLPIALGYLLATSQIKFDASETVFLGELSLDGSVKKINGVLPIVQMVVKNGFKRVVLPTENSNEASLVSGIDVISIKNISEAVGYLHGEINLIPHENIKYNDFIGNNDDAEDFIDISQIKGQESAKRALVISAAGNHNILMSGPPGGGKTLLSKALSGILPAMDYDEALEITKIYSVAGMLSANSPIVTTRPFRSPHHTTSSVAVIGGGTSPRPGEITLAHRGVLFLDEVPEFPRSVLESLRQPLENGVVVVSRASGTAKFPARFLLVAAMNPCPCGNFGDDKLVCVCNANSINKYHKKMSGPLLDRIDIQINVSRETYDKMTGPSTGQNSTEIRQIVEKARTIQKARFLGSKTLTNSEMGIKEIETHCKLPKDAEELIKSAFVTHNISGRGYHKILKIARTIADLDESNQIQVPHIAEAIGYRIVKNEL</sequence>
<protein>
    <submittedName>
        <fullName evidence="3">Magnesium chelatase</fullName>
    </submittedName>
</protein>
<reference evidence="3 4" key="1">
    <citation type="submission" date="2017-09" db="EMBL/GenBank/DDBJ databases">
        <title>Depth-based differentiation of microbial function through sediment-hosted aquifers and enrichment of novel symbionts in the deep terrestrial subsurface.</title>
        <authorList>
            <person name="Probst A.J."/>
            <person name="Ladd B."/>
            <person name="Jarett J.K."/>
            <person name="Geller-Mcgrath D.E."/>
            <person name="Sieber C.M."/>
            <person name="Emerson J.B."/>
            <person name="Anantharaman K."/>
            <person name="Thomas B.C."/>
            <person name="Malmstrom R."/>
            <person name="Stieglmeier M."/>
            <person name="Klingl A."/>
            <person name="Woyke T."/>
            <person name="Ryan C.M."/>
            <person name="Banfield J.F."/>
        </authorList>
    </citation>
    <scope>NUCLEOTIDE SEQUENCE [LARGE SCALE GENOMIC DNA]</scope>
    <source>
        <strain evidence="3">CG10_big_fil_rev_8_21_14_0_10_36_16</strain>
    </source>
</reference>
<dbReference type="NCBIfam" id="TIGR00368">
    <property type="entry name" value="YifB family Mg chelatase-like AAA ATPase"/>
    <property type="match status" value="1"/>
</dbReference>
<dbReference type="InterPro" id="IPR020568">
    <property type="entry name" value="Ribosomal_Su5_D2-typ_SF"/>
</dbReference>
<dbReference type="Gene3D" id="3.40.50.300">
    <property type="entry name" value="P-loop containing nucleotide triphosphate hydrolases"/>
    <property type="match status" value="1"/>
</dbReference>
<dbReference type="InterPro" id="IPR045006">
    <property type="entry name" value="CHLI-like"/>
</dbReference>
<organism evidence="3 4">
    <name type="scientific">Candidatus Yanofskybacteria bacterium CG10_big_fil_rev_8_21_14_0_10_36_16</name>
    <dbReference type="NCBI Taxonomy" id="1975096"/>
    <lineage>
        <taxon>Bacteria</taxon>
        <taxon>Candidatus Yanofskyibacteriota</taxon>
    </lineage>
</organism>
<dbReference type="InterPro" id="IPR025158">
    <property type="entry name" value="Mg_chelat-rel_C"/>
</dbReference>
<dbReference type="EMBL" id="PCXQ01000004">
    <property type="protein sequence ID" value="PJE51176.1"/>
    <property type="molecule type" value="Genomic_DNA"/>
</dbReference>
<evidence type="ECO:0000256" key="1">
    <source>
        <dbReference type="ARBA" id="ARBA00006354"/>
    </source>
</evidence>
<dbReference type="SMART" id="SM00382">
    <property type="entry name" value="AAA"/>
    <property type="match status" value="1"/>
</dbReference>